<dbReference type="Pfam" id="PF12937">
    <property type="entry name" value="F-box-like"/>
    <property type="match status" value="1"/>
</dbReference>
<dbReference type="InterPro" id="IPR013187">
    <property type="entry name" value="F-box-assoc_dom_typ3"/>
</dbReference>
<name>A0A3B6SMC6_WHEAT</name>
<dbReference type="Gramene" id="TraesMAC7B03G04151880.1">
    <property type="protein sequence ID" value="TraesMAC7B03G04151880.1"/>
    <property type="gene ID" value="TraesMAC7B03G04151880"/>
</dbReference>
<dbReference type="Gramene" id="TraesCAD_scaffold_059893_01G000200.1">
    <property type="protein sequence ID" value="TraesCAD_scaffold_059893_01G000200.1"/>
    <property type="gene ID" value="TraesCAD_scaffold_059893_01G000200"/>
</dbReference>
<keyword evidence="5" id="KW-1185">Reference proteome</keyword>
<dbReference type="Gramene" id="TraesNOR7B03G04203080.1">
    <property type="protein sequence ID" value="TraesNOR7B03G04203080.1"/>
    <property type="gene ID" value="TraesNOR7B03G04203080"/>
</dbReference>
<sequence length="407" mass="45613">MAEAAVGGPHLPEEIVTWEILIRLPPKPLVRCRAVCRSWHRRLTSDAKFLLAHHRRQPSLPLVTTGETHERRIDALDHRTRERRPVARTATAEDLDVLASCDGLLILVAYGALHICNPATRQRAPLPLLHAACISGLYPHRPSGSYRVLCCLKRAEDGHAVYHVHTVGSSELRCVGQPLDPWASGHQVHALPMMLSWHPLVLADGRFYRHPVHLPGGSGKVNDMLVFDTVAESFQHMISPVEGPLLELFEMNDTLGLYAFRGSTADLWVLQDHHSWAWSMKHRIKLQVAAFSLVPDIQGDLLLLSRKRKTGIQWQYLQYISGADGSLSKRYEWSVFLNLKKHRFRESLVPHSFFLMDGNNGGGVDGKPLFDGLSTVAVLPDDNSSFTKEPVMDKSGESSQEPSQSEW</sequence>
<dbReference type="NCBIfam" id="TIGR01640">
    <property type="entry name" value="F_box_assoc_1"/>
    <property type="match status" value="1"/>
</dbReference>
<reference evidence="4" key="1">
    <citation type="submission" date="2018-08" db="EMBL/GenBank/DDBJ databases">
        <authorList>
            <person name="Rossello M."/>
        </authorList>
    </citation>
    <scope>NUCLEOTIDE SEQUENCE [LARGE SCALE GENOMIC DNA]</scope>
    <source>
        <strain evidence="4">cv. Chinese Spring</strain>
    </source>
</reference>
<evidence type="ECO:0000259" key="2">
    <source>
        <dbReference type="Pfam" id="PF08268"/>
    </source>
</evidence>
<dbReference type="InterPro" id="IPR017451">
    <property type="entry name" value="F-box-assoc_interact_dom"/>
</dbReference>
<dbReference type="EnsemblPlants" id="TraesCS7B02G225900.1">
    <property type="protein sequence ID" value="TraesCS7B02G225900.1"/>
    <property type="gene ID" value="TraesCS7B02G225900"/>
</dbReference>
<dbReference type="Gramene" id="TraesJAG7B03G04139380.1">
    <property type="protein sequence ID" value="TraesJAG7B03G04139380.1"/>
    <property type="gene ID" value="TraesJAG7B03G04139380"/>
</dbReference>
<dbReference type="Gramene" id="TraesCS7B02G225900.1">
    <property type="protein sequence ID" value="TraesCS7B02G225900.1"/>
    <property type="gene ID" value="TraesCS7B02G225900"/>
</dbReference>
<dbReference type="Gramene" id="TraesPARA_EIv1.0_2429270.2">
    <property type="protein sequence ID" value="TraesPARA_EIv1.0_2429270.2.CDS"/>
    <property type="gene ID" value="TraesPARA_EIv1.0_2429270"/>
</dbReference>
<dbReference type="Gramene" id="TraesCS7B03G0640900.1">
    <property type="protein sequence ID" value="TraesCS7B03G0640900.1.CDS"/>
    <property type="gene ID" value="TraesCS7B03G0640900"/>
</dbReference>
<dbReference type="OMA" id="CCFERAE"/>
<dbReference type="Gramene" id="TraesCLE_scaffold_110468_01G000200.1">
    <property type="protein sequence ID" value="TraesCLE_scaffold_110468_01G000200.1"/>
    <property type="gene ID" value="TraesCLE_scaffold_110468_01G000200"/>
</dbReference>
<evidence type="ECO:0000313" key="5">
    <source>
        <dbReference type="Proteomes" id="UP000019116"/>
    </source>
</evidence>
<dbReference type="Gramene" id="TraesARI7B03G04135060.1">
    <property type="protein sequence ID" value="TraesARI7B03G04135060.1"/>
    <property type="gene ID" value="TraesARI7B03G04135060"/>
</dbReference>
<dbReference type="CDD" id="cd22157">
    <property type="entry name" value="F-box_AtFBW1-like"/>
    <property type="match status" value="1"/>
</dbReference>
<evidence type="ECO:0000256" key="1">
    <source>
        <dbReference type="SAM" id="MobiDB-lite"/>
    </source>
</evidence>
<organism evidence="4">
    <name type="scientific">Triticum aestivum</name>
    <name type="common">Wheat</name>
    <dbReference type="NCBI Taxonomy" id="4565"/>
    <lineage>
        <taxon>Eukaryota</taxon>
        <taxon>Viridiplantae</taxon>
        <taxon>Streptophyta</taxon>
        <taxon>Embryophyta</taxon>
        <taxon>Tracheophyta</taxon>
        <taxon>Spermatophyta</taxon>
        <taxon>Magnoliopsida</taxon>
        <taxon>Liliopsida</taxon>
        <taxon>Poales</taxon>
        <taxon>Poaceae</taxon>
        <taxon>BOP clade</taxon>
        <taxon>Pooideae</taxon>
        <taxon>Triticodae</taxon>
        <taxon>Triticeae</taxon>
        <taxon>Triticinae</taxon>
        <taxon>Triticum</taxon>
    </lineage>
</organism>
<feature type="domain" description="F-box associated beta-propeller type 3" evidence="2">
    <location>
        <begin position="96"/>
        <end position="282"/>
    </location>
</feature>
<dbReference type="Gramene" id="TraesSYM7B03G04205890.1">
    <property type="protein sequence ID" value="TraesSYM7B03G04205890.1"/>
    <property type="gene ID" value="TraesSYM7B03G04205890"/>
</dbReference>
<dbReference type="PANTHER" id="PTHR31672:SF2">
    <property type="entry name" value="F-BOX DOMAIN-CONTAINING PROTEIN"/>
    <property type="match status" value="1"/>
</dbReference>
<dbReference type="SUPFAM" id="SSF81383">
    <property type="entry name" value="F-box domain"/>
    <property type="match status" value="1"/>
</dbReference>
<dbReference type="InterPro" id="IPR050796">
    <property type="entry name" value="SCF_F-box_component"/>
</dbReference>
<feature type="domain" description="F-box" evidence="3">
    <location>
        <begin position="10"/>
        <end position="43"/>
    </location>
</feature>
<dbReference type="OrthoDB" id="591557at2759"/>
<dbReference type="STRING" id="4565.A0A3B6SMC6"/>
<dbReference type="AlphaFoldDB" id="A0A3B6SMC6"/>
<dbReference type="InterPro" id="IPR036047">
    <property type="entry name" value="F-box-like_dom_sf"/>
</dbReference>
<feature type="region of interest" description="Disordered" evidence="1">
    <location>
        <begin position="381"/>
        <end position="407"/>
    </location>
</feature>
<accession>A0A3B6SMC6</accession>
<dbReference type="Pfam" id="PF08268">
    <property type="entry name" value="FBA_3"/>
    <property type="match status" value="1"/>
</dbReference>
<proteinExistence type="predicted"/>
<evidence type="ECO:0000313" key="4">
    <source>
        <dbReference type="EnsemblPlants" id="TraesCS7B02G225900.1"/>
    </source>
</evidence>
<feature type="compositionally biased region" description="Low complexity" evidence="1">
    <location>
        <begin position="397"/>
        <end position="407"/>
    </location>
</feature>
<dbReference type="Gramene" id="TraesWEE_scaffold_045537_01G000100.1">
    <property type="protein sequence ID" value="TraesWEE_scaffold_045537_01G000100.1"/>
    <property type="gene ID" value="TraesWEE_scaffold_045537_01G000100"/>
</dbReference>
<protein>
    <submittedName>
        <fullName evidence="4">Uncharacterized protein</fullName>
    </submittedName>
</protein>
<reference evidence="4" key="2">
    <citation type="submission" date="2018-10" db="UniProtKB">
        <authorList>
            <consortium name="EnsemblPlants"/>
        </authorList>
    </citation>
    <scope>IDENTIFICATION</scope>
</reference>
<evidence type="ECO:0000259" key="3">
    <source>
        <dbReference type="Pfam" id="PF12937"/>
    </source>
</evidence>
<dbReference type="InterPro" id="IPR001810">
    <property type="entry name" value="F-box_dom"/>
</dbReference>
<dbReference type="Gramene" id="TraesROB_scaffold_114608_01G000100.1">
    <property type="protein sequence ID" value="TraesROB_scaffold_114608_01G000100.1"/>
    <property type="gene ID" value="TraesROB_scaffold_114608_01G000100"/>
</dbReference>
<dbReference type="PANTHER" id="PTHR31672">
    <property type="entry name" value="BNACNNG10540D PROTEIN"/>
    <property type="match status" value="1"/>
</dbReference>
<dbReference type="Proteomes" id="UP000019116">
    <property type="component" value="Chromosome 7B"/>
</dbReference>
<dbReference type="Gene3D" id="1.20.1280.50">
    <property type="match status" value="1"/>
</dbReference>